<comment type="caution">
    <text evidence="6">The sequence shown here is derived from an EMBL/GenBank/DDBJ whole genome shotgun (WGS) entry which is preliminary data.</text>
</comment>
<keyword evidence="7" id="KW-1185">Reference proteome</keyword>
<evidence type="ECO:0000313" key="6">
    <source>
        <dbReference type="EMBL" id="MCB7388857.1"/>
    </source>
</evidence>
<dbReference type="RefSeq" id="WP_066738143.1">
    <property type="nucleotide sequence ID" value="NZ_JAJCIQ010000015.1"/>
</dbReference>
<sequence length="373" mass="39755">MFKRYLKRVTAIVLAGILAFSLAACGSSNDGEGKSEKKESSEKFKIGLSNAYMGNDWRQIMCSVAEWTAKQEPYASKIDFDIVQSDNSPEAQLASIQTMIDGGYDAILIDPSSTTALDSVIEEAIDAGIVVVVFDQSVETDAPYKIQTDCVKRAQIGAGYIVEMLGGKGKASGNVIMDLGLSGASMAEQEYNAAKEVLEAEAGIKIVGTYESSYEQGSTYTGVSSALTAADTIHAVWTQGPMTGVVQAFQDAGKEPPVIVGGGYGVYNGDALTMLDGGYDGLVWLSGMPGMSALAIETAYKVLSGEEDVVKDNTINDLYLASNNADTIHELEGVTVNKLQEGENCWKNQDASFGWPVVPTDFALQPEISDIFK</sequence>
<evidence type="ECO:0000256" key="4">
    <source>
        <dbReference type="SAM" id="SignalP"/>
    </source>
</evidence>
<feature type="domain" description="Periplasmic binding protein" evidence="5">
    <location>
        <begin position="46"/>
        <end position="307"/>
    </location>
</feature>
<dbReference type="Pfam" id="PF13407">
    <property type="entry name" value="Peripla_BP_4"/>
    <property type="match status" value="1"/>
</dbReference>
<feature type="signal peptide" evidence="4">
    <location>
        <begin position="1"/>
        <end position="26"/>
    </location>
</feature>
<protein>
    <submittedName>
        <fullName evidence="6">Substrate-binding domain-containing protein</fullName>
    </submittedName>
</protein>
<gene>
    <name evidence="6" type="ORF">LIZ65_16335</name>
</gene>
<dbReference type="SUPFAM" id="SSF53822">
    <property type="entry name" value="Periplasmic binding protein-like I"/>
    <property type="match status" value="1"/>
</dbReference>
<dbReference type="PANTHER" id="PTHR46847:SF1">
    <property type="entry name" value="D-ALLOSE-BINDING PERIPLASMIC PROTEIN-RELATED"/>
    <property type="match status" value="1"/>
</dbReference>
<dbReference type="PROSITE" id="PS51257">
    <property type="entry name" value="PROKAR_LIPOPROTEIN"/>
    <property type="match status" value="1"/>
</dbReference>
<organism evidence="6 7">
    <name type="scientific">Bariatricus massiliensis</name>
    <dbReference type="NCBI Taxonomy" id="1745713"/>
    <lineage>
        <taxon>Bacteria</taxon>
        <taxon>Bacillati</taxon>
        <taxon>Bacillota</taxon>
        <taxon>Clostridia</taxon>
        <taxon>Lachnospirales</taxon>
        <taxon>Lachnospiraceae</taxon>
        <taxon>Bariatricus</taxon>
    </lineage>
</organism>
<evidence type="ECO:0000256" key="3">
    <source>
        <dbReference type="ARBA" id="ARBA00022729"/>
    </source>
</evidence>
<dbReference type="Gene3D" id="3.40.50.2300">
    <property type="match status" value="2"/>
</dbReference>
<evidence type="ECO:0000259" key="5">
    <source>
        <dbReference type="Pfam" id="PF13407"/>
    </source>
</evidence>
<evidence type="ECO:0000256" key="2">
    <source>
        <dbReference type="ARBA" id="ARBA00007639"/>
    </source>
</evidence>
<comment type="similarity">
    <text evidence="2">Belongs to the bacterial solute-binding protein 2 family.</text>
</comment>
<comment type="subcellular location">
    <subcellularLocation>
        <location evidence="1">Cell envelope</location>
    </subcellularLocation>
</comment>
<proteinExistence type="inferred from homology"/>
<name>A0ABS8DKF9_9FIRM</name>
<dbReference type="InterPro" id="IPR028082">
    <property type="entry name" value="Peripla_BP_I"/>
</dbReference>
<dbReference type="Proteomes" id="UP001299546">
    <property type="component" value="Unassembled WGS sequence"/>
</dbReference>
<accession>A0ABS8DKF9</accession>
<dbReference type="EMBL" id="JAJCIS010000015">
    <property type="protein sequence ID" value="MCB7388857.1"/>
    <property type="molecule type" value="Genomic_DNA"/>
</dbReference>
<dbReference type="InterPro" id="IPR025997">
    <property type="entry name" value="SBP_2_dom"/>
</dbReference>
<feature type="chain" id="PRO_5047528079" evidence="4">
    <location>
        <begin position="27"/>
        <end position="373"/>
    </location>
</feature>
<evidence type="ECO:0000256" key="1">
    <source>
        <dbReference type="ARBA" id="ARBA00004196"/>
    </source>
</evidence>
<dbReference type="PANTHER" id="PTHR46847">
    <property type="entry name" value="D-ALLOSE-BINDING PERIPLASMIC PROTEIN-RELATED"/>
    <property type="match status" value="1"/>
</dbReference>
<keyword evidence="3 4" id="KW-0732">Signal</keyword>
<reference evidence="6 7" key="1">
    <citation type="submission" date="2021-10" db="EMBL/GenBank/DDBJ databases">
        <title>Collection of gut derived symbiotic bacterial strains cultured from healthy donors.</title>
        <authorList>
            <person name="Lin H."/>
            <person name="Littmann E."/>
            <person name="Kohout C."/>
            <person name="Pamer E.G."/>
        </authorList>
    </citation>
    <scope>NUCLEOTIDE SEQUENCE [LARGE SCALE GENOMIC DNA]</scope>
    <source>
        <strain evidence="6 7">DFI.1.165</strain>
    </source>
</reference>
<evidence type="ECO:0000313" key="7">
    <source>
        <dbReference type="Proteomes" id="UP001299546"/>
    </source>
</evidence>